<protein>
    <recommendedName>
        <fullName evidence="3">Apea-like HEPN domain-containing protein</fullName>
    </recommendedName>
</protein>
<name>A0A3M4YCB5_9PSED</name>
<evidence type="ECO:0000313" key="1">
    <source>
        <dbReference type="EMBL" id="RMR85592.1"/>
    </source>
</evidence>
<comment type="caution">
    <text evidence="1">The sequence shown here is derived from an EMBL/GenBank/DDBJ whole genome shotgun (WGS) entry which is preliminary data.</text>
</comment>
<accession>A0A3M4YCB5</accession>
<proteinExistence type="predicted"/>
<dbReference type="AlphaFoldDB" id="A0A3M4YCB5"/>
<evidence type="ECO:0000313" key="2">
    <source>
        <dbReference type="Proteomes" id="UP000268004"/>
    </source>
</evidence>
<dbReference type="Proteomes" id="UP000268004">
    <property type="component" value="Unassembled WGS sequence"/>
</dbReference>
<gene>
    <name evidence="1" type="ORF">ALP78_01001</name>
</gene>
<sequence length="363" mass="42037">MQPIRTTNHIDWGNFLDQDHKKSDFILDFSIDAGFSFSTALILRKFNKTKHHPKPIEANSLTCLSRRKFQFVNLISAEGFLIKSINIQQLNSLSYTTTDPYHIEACFQIPDIDNSKFKEIIIRRAKGNKAQETDTAIVFLVEYFSKLCESLKDQIIMFIELSGYYAKFKPSTLNLYITQNKKILRIIQSGSNCNTAGQNPLHPGQLKSQAILEIYKHQIDIPEDLRKLYQKGVHYKFLEFHEESLLCFYKIIEDIFKTESFTKKLSHTLFEVDDPKVASSIRGSSQRTVMIFIYQYLVKNSRKNTTEEKPPETKLLLDLIKLSNLRNDVAHGVKKVNIDAHSLQLAQEMALFMMSTFHNKKHS</sequence>
<evidence type="ECO:0008006" key="3">
    <source>
        <dbReference type="Google" id="ProtNLM"/>
    </source>
</evidence>
<organism evidence="1 2">
    <name type="scientific">Pseudomonas coronafaciens pv. striafaciens</name>
    <dbReference type="NCBI Taxonomy" id="235276"/>
    <lineage>
        <taxon>Bacteria</taxon>
        <taxon>Pseudomonadati</taxon>
        <taxon>Pseudomonadota</taxon>
        <taxon>Gammaproteobacteria</taxon>
        <taxon>Pseudomonadales</taxon>
        <taxon>Pseudomonadaceae</taxon>
        <taxon>Pseudomonas</taxon>
        <taxon>Pseudomonas coronafaciens</taxon>
    </lineage>
</organism>
<dbReference type="EMBL" id="RBSD01000121">
    <property type="protein sequence ID" value="RMR85592.1"/>
    <property type="molecule type" value="Genomic_DNA"/>
</dbReference>
<reference evidence="1 2" key="1">
    <citation type="submission" date="2018-08" db="EMBL/GenBank/DDBJ databases">
        <title>Recombination of ecologically and evolutionarily significant loci maintains genetic cohesion in the Pseudomonas syringae species complex.</title>
        <authorList>
            <person name="Dillon M."/>
            <person name="Thakur S."/>
            <person name="Almeida R.N.D."/>
            <person name="Weir B.S."/>
            <person name="Guttman D.S."/>
        </authorList>
    </citation>
    <scope>NUCLEOTIDE SEQUENCE [LARGE SCALE GENOMIC DNA]</scope>
    <source>
        <strain evidence="1 2">ICMP 4996</strain>
    </source>
</reference>
<dbReference type="RefSeq" id="WP_122335916.1">
    <property type="nucleotide sequence ID" value="NZ_RBSD01000121.1"/>
</dbReference>